<sequence>MIASEELHNPLIPQLYDIVWSVAMALIVVAVVVIVWIAVVRSRRSNGAPRTLREQRLAELDDLHARGVITDDEHRSARAEALRG</sequence>
<dbReference type="NCBIfam" id="TIGR03142">
    <property type="entry name" value="cytochro_ccmI"/>
    <property type="match status" value="1"/>
</dbReference>
<keyword evidence="1" id="KW-0472">Membrane</keyword>
<dbReference type="InterPro" id="IPR017560">
    <property type="entry name" value="Cyt_c_biogenesis_CcmI"/>
</dbReference>
<protein>
    <submittedName>
        <fullName evidence="3">C-type cytochrome biogenesis protein CcmI</fullName>
    </submittedName>
</protein>
<keyword evidence="1" id="KW-1133">Transmembrane helix</keyword>
<keyword evidence="4" id="KW-1185">Reference proteome</keyword>
<keyword evidence="1" id="KW-0812">Transmembrane</keyword>
<reference evidence="3 4" key="1">
    <citation type="submission" date="2024-03" db="EMBL/GenBank/DDBJ databases">
        <title>Whole genomes of four grape xylem sap localized bacterial endophytes.</title>
        <authorList>
            <person name="Kumar G."/>
            <person name="Savka M.A."/>
        </authorList>
    </citation>
    <scope>NUCLEOTIDE SEQUENCE [LARGE SCALE GENOMIC DNA]</scope>
    <source>
        <strain evidence="3 4">RIT_GXS8</strain>
    </source>
</reference>
<evidence type="ECO:0000256" key="1">
    <source>
        <dbReference type="SAM" id="Phobius"/>
    </source>
</evidence>
<gene>
    <name evidence="3" type="primary">ccmI</name>
    <name evidence="3" type="ORF">WMN62_09495</name>
</gene>
<name>A0ABU8YA35_9MICO</name>
<organism evidence="3 4">
    <name type="scientific">Curtobacterium citreum</name>
    <dbReference type="NCBI Taxonomy" id="2036"/>
    <lineage>
        <taxon>Bacteria</taxon>
        <taxon>Bacillati</taxon>
        <taxon>Actinomycetota</taxon>
        <taxon>Actinomycetes</taxon>
        <taxon>Micrococcales</taxon>
        <taxon>Microbacteriaceae</taxon>
        <taxon>Curtobacterium</taxon>
    </lineage>
</organism>
<evidence type="ECO:0000259" key="2">
    <source>
        <dbReference type="Pfam" id="PF09851"/>
    </source>
</evidence>
<feature type="transmembrane region" description="Helical" evidence="1">
    <location>
        <begin position="18"/>
        <end position="40"/>
    </location>
</feature>
<proteinExistence type="predicted"/>
<evidence type="ECO:0000313" key="3">
    <source>
        <dbReference type="EMBL" id="MEK0171703.1"/>
    </source>
</evidence>
<comment type="caution">
    <text evidence="3">The sequence shown here is derived from an EMBL/GenBank/DDBJ whole genome shotgun (WGS) entry which is preliminary data.</text>
</comment>
<dbReference type="RefSeq" id="WP_123310773.1">
    <property type="nucleotide sequence ID" value="NZ_JBBKAP010000018.1"/>
</dbReference>
<dbReference type="EMBL" id="JBBLYY010000047">
    <property type="protein sequence ID" value="MEK0171703.1"/>
    <property type="molecule type" value="Genomic_DNA"/>
</dbReference>
<dbReference type="InterPro" id="IPR018649">
    <property type="entry name" value="SHOCT"/>
</dbReference>
<feature type="domain" description="SHOCT" evidence="2">
    <location>
        <begin position="56"/>
        <end position="82"/>
    </location>
</feature>
<evidence type="ECO:0000313" key="4">
    <source>
        <dbReference type="Proteomes" id="UP001370299"/>
    </source>
</evidence>
<dbReference type="Proteomes" id="UP001370299">
    <property type="component" value="Unassembled WGS sequence"/>
</dbReference>
<accession>A0ABU8YA35</accession>
<dbReference type="Pfam" id="PF09851">
    <property type="entry name" value="SHOCT"/>
    <property type="match status" value="1"/>
</dbReference>